<dbReference type="Pfam" id="PF06904">
    <property type="entry name" value="Extensin-like_C"/>
    <property type="match status" value="1"/>
</dbReference>
<feature type="domain" description="Extensin-like C-terminal" evidence="1">
    <location>
        <begin position="65"/>
        <end position="132"/>
    </location>
</feature>
<evidence type="ECO:0000259" key="1">
    <source>
        <dbReference type="Pfam" id="PF06904"/>
    </source>
</evidence>
<reference evidence="2" key="1">
    <citation type="journal article" date="2015" name="Nature">
        <title>Complex archaea that bridge the gap between prokaryotes and eukaryotes.</title>
        <authorList>
            <person name="Spang A."/>
            <person name="Saw J.H."/>
            <person name="Jorgensen S.L."/>
            <person name="Zaremba-Niedzwiedzka K."/>
            <person name="Martijn J."/>
            <person name="Lind A.E."/>
            <person name="van Eijk R."/>
            <person name="Schleper C."/>
            <person name="Guy L."/>
            <person name="Ettema T.J."/>
        </authorList>
    </citation>
    <scope>NUCLEOTIDE SEQUENCE</scope>
</reference>
<comment type="caution">
    <text evidence="2">The sequence shown here is derived from an EMBL/GenBank/DDBJ whole genome shotgun (WGS) entry which is preliminary data.</text>
</comment>
<name>A0A0F9F182_9ZZZZ</name>
<protein>
    <recommendedName>
        <fullName evidence="1">Extensin-like C-terminal domain-containing protein</fullName>
    </recommendedName>
</protein>
<dbReference type="InterPro" id="IPR009683">
    <property type="entry name" value="Extensin-like_C"/>
</dbReference>
<evidence type="ECO:0000313" key="2">
    <source>
        <dbReference type="EMBL" id="KKL44807.1"/>
    </source>
</evidence>
<sequence>MGIPLSYERRSSDDVWGDLAPTKEVGLYFNSSFRRKLDDCFVEINKVFAHRAMKGIISAGAWVDKPGMHKLARAFDLDGIVWEGGNWRATRFVGGNELKMYLVIQAICMKHFGTVLGYLYNKAHEDHIHMDDGTEPGFRHNSRSIVTFIQQACKTFLGQPLAEVDGSWGPKTAEVMRSALGLPFEQYPNDTQYFAFLDMVIATVKKEDRRVDQRSEKLEVLYQHSDEEILKEIRKGLDILELRLDDG</sequence>
<proteinExistence type="predicted"/>
<accession>A0A0F9F182</accession>
<dbReference type="AlphaFoldDB" id="A0A0F9F182"/>
<organism evidence="2">
    <name type="scientific">marine sediment metagenome</name>
    <dbReference type="NCBI Taxonomy" id="412755"/>
    <lineage>
        <taxon>unclassified sequences</taxon>
        <taxon>metagenomes</taxon>
        <taxon>ecological metagenomes</taxon>
    </lineage>
</organism>
<dbReference type="EMBL" id="LAZR01034622">
    <property type="protein sequence ID" value="KKL44807.1"/>
    <property type="molecule type" value="Genomic_DNA"/>
</dbReference>
<gene>
    <name evidence="2" type="ORF">LCGC14_2361960</name>
</gene>